<comment type="catalytic activity">
    <reaction evidence="1">
        <text>ATP + protein L-histidine = ADP + protein N-phospho-L-histidine.</text>
        <dbReference type="EC" id="2.7.13.3"/>
    </reaction>
</comment>
<evidence type="ECO:0000256" key="9">
    <source>
        <dbReference type="ARBA" id="ARBA00022777"/>
    </source>
</evidence>
<evidence type="ECO:0000256" key="6">
    <source>
        <dbReference type="ARBA" id="ARBA00022679"/>
    </source>
</evidence>
<feature type="transmembrane region" description="Helical" evidence="13">
    <location>
        <begin position="268"/>
        <end position="289"/>
    </location>
</feature>
<dbReference type="PANTHER" id="PTHR43065">
    <property type="entry name" value="SENSOR HISTIDINE KINASE"/>
    <property type="match status" value="1"/>
</dbReference>
<evidence type="ECO:0000256" key="12">
    <source>
        <dbReference type="ARBA" id="ARBA00023012"/>
    </source>
</evidence>
<evidence type="ECO:0000256" key="7">
    <source>
        <dbReference type="ARBA" id="ARBA00022692"/>
    </source>
</evidence>
<keyword evidence="9" id="KW-0418">Kinase</keyword>
<keyword evidence="11 13" id="KW-1133">Transmembrane helix</keyword>
<evidence type="ECO:0000256" key="8">
    <source>
        <dbReference type="ARBA" id="ARBA00022741"/>
    </source>
</evidence>
<dbReference type="SMART" id="SM00387">
    <property type="entry name" value="HATPase_c"/>
    <property type="match status" value="1"/>
</dbReference>
<name>A0ABW7I8H4_9RHOB</name>
<keyword evidence="12" id="KW-0902">Two-component regulatory system</keyword>
<dbReference type="Gene3D" id="3.30.565.10">
    <property type="entry name" value="Histidine kinase-like ATPase, C-terminal domain"/>
    <property type="match status" value="1"/>
</dbReference>
<dbReference type="GO" id="GO:0005524">
    <property type="term" value="F:ATP binding"/>
    <property type="evidence" value="ECO:0007669"/>
    <property type="project" value="UniProtKB-KW"/>
</dbReference>
<keyword evidence="4" id="KW-1003">Cell membrane</keyword>
<dbReference type="RefSeq" id="WP_377171711.1">
    <property type="nucleotide sequence ID" value="NZ_JBHTJC010000003.1"/>
</dbReference>
<dbReference type="EC" id="2.7.13.3" evidence="3"/>
<dbReference type="InterPro" id="IPR036097">
    <property type="entry name" value="HisK_dim/P_sf"/>
</dbReference>
<keyword evidence="7 13" id="KW-0812">Transmembrane</keyword>
<evidence type="ECO:0000256" key="10">
    <source>
        <dbReference type="ARBA" id="ARBA00022840"/>
    </source>
</evidence>
<evidence type="ECO:0000256" key="1">
    <source>
        <dbReference type="ARBA" id="ARBA00000085"/>
    </source>
</evidence>
<dbReference type="PRINTS" id="PR00344">
    <property type="entry name" value="BCTRLSENSOR"/>
</dbReference>
<evidence type="ECO:0000256" key="4">
    <source>
        <dbReference type="ARBA" id="ARBA00022475"/>
    </source>
</evidence>
<reference evidence="15 16" key="1">
    <citation type="submission" date="2024-10" db="EMBL/GenBank/DDBJ databases">
        <authorList>
            <person name="Yang X.-N."/>
        </authorList>
    </citation>
    <scope>NUCLEOTIDE SEQUENCE [LARGE SCALE GENOMIC DNA]</scope>
    <source>
        <strain evidence="15 16">CAU 1059</strain>
    </source>
</reference>
<gene>
    <name evidence="15" type="ORF">ACGRVM_11385</name>
</gene>
<protein>
    <recommendedName>
        <fullName evidence="3">histidine kinase</fullName>
        <ecNumber evidence="3">2.7.13.3</ecNumber>
    </recommendedName>
</protein>
<evidence type="ECO:0000256" key="13">
    <source>
        <dbReference type="SAM" id="Phobius"/>
    </source>
</evidence>
<feature type="domain" description="Histidine kinase" evidence="14">
    <location>
        <begin position="343"/>
        <end position="553"/>
    </location>
</feature>
<evidence type="ECO:0000313" key="16">
    <source>
        <dbReference type="Proteomes" id="UP001607157"/>
    </source>
</evidence>
<proteinExistence type="predicted"/>
<comment type="caution">
    <text evidence="15">The sequence shown here is derived from an EMBL/GenBank/DDBJ whole genome shotgun (WGS) entry which is preliminary data.</text>
</comment>
<dbReference type="SMART" id="SM00388">
    <property type="entry name" value="HisKA"/>
    <property type="match status" value="1"/>
</dbReference>
<keyword evidence="8" id="KW-0547">Nucleotide-binding</keyword>
<dbReference type="Gene3D" id="3.30.450.20">
    <property type="entry name" value="PAS domain"/>
    <property type="match status" value="2"/>
</dbReference>
<keyword evidence="5" id="KW-0597">Phosphoprotein</keyword>
<sequence length="559" mass="58847">MSRPTSRTVLLLAALIAAMLVGGGAFLAADARLTRALDRSLILTRHTVETEIGRFAYLPGVTAEDARIRAALAAPQDAGAIAEANAYLATVVERSGVAELYLLNDAGIAIAASNHDEPGSFVASDYSFRPYFTRAMETGEGRFYAIGVTTGRPGYFLSRRLFSGAATGVIVAKVELLPLQDAWRAADAATSIVDADGVVILTGRRDWLYRPLEALTPDTLARLARTRTFPGIDMAAAAPILPAGMLMRDLPVTPDGWRIVAAGSRGGVHLIALSAAAIAALVAAAGVMLGQTALQRRRLVAMRLRQSDILEARVAARTEELRQTQDALVHAEKMAALGRMSAAIVHEISQPLAAMEATLAAASMSDPAGPSAGRIDKARGHIRRILRTIKHLRSFGRKDAAELQPIAADSAMTGAIDLVQARAAEMGAKIRFAPKGASPVVMAGQVRLEQVFVNLLLNALDAMEESAAPRIDIRREAREGRIDYIIRDNGCGIAPADMGSVAEPFFTRRKTGEGLGLGLSISTTLLDSFGGRLILAPADGGGTIATVTLPLAASARAAA</sequence>
<dbReference type="SUPFAM" id="SSF55874">
    <property type="entry name" value="ATPase domain of HSP90 chaperone/DNA topoisomerase II/histidine kinase"/>
    <property type="match status" value="1"/>
</dbReference>
<evidence type="ECO:0000256" key="2">
    <source>
        <dbReference type="ARBA" id="ARBA00004651"/>
    </source>
</evidence>
<dbReference type="SUPFAM" id="SSF47384">
    <property type="entry name" value="Homodimeric domain of signal transducing histidine kinase"/>
    <property type="match status" value="1"/>
</dbReference>
<dbReference type="InterPro" id="IPR017055">
    <property type="entry name" value="Sig_transdc_His_kinase_DctB"/>
</dbReference>
<keyword evidence="16" id="KW-1185">Reference proteome</keyword>
<keyword evidence="6" id="KW-0808">Transferase</keyword>
<dbReference type="Gene3D" id="1.10.287.130">
    <property type="match status" value="1"/>
</dbReference>
<dbReference type="PROSITE" id="PS50109">
    <property type="entry name" value="HIS_KIN"/>
    <property type="match status" value="1"/>
</dbReference>
<dbReference type="PANTHER" id="PTHR43065:SF10">
    <property type="entry name" value="PEROXIDE STRESS-ACTIVATED HISTIDINE KINASE MAK3"/>
    <property type="match status" value="1"/>
</dbReference>
<dbReference type="CDD" id="cd12914">
    <property type="entry name" value="PDC1_DGC_like"/>
    <property type="match status" value="1"/>
</dbReference>
<comment type="subcellular location">
    <subcellularLocation>
        <location evidence="2">Cell membrane</location>
        <topology evidence="2">Multi-pass membrane protein</topology>
    </subcellularLocation>
</comment>
<dbReference type="Proteomes" id="UP001607157">
    <property type="component" value="Unassembled WGS sequence"/>
</dbReference>
<accession>A0ABW7I8H4</accession>
<dbReference type="InterPro" id="IPR036890">
    <property type="entry name" value="HATPase_C_sf"/>
</dbReference>
<evidence type="ECO:0000259" key="14">
    <source>
        <dbReference type="PROSITE" id="PS50109"/>
    </source>
</evidence>
<dbReference type="EMBL" id="JBIHMM010000003">
    <property type="protein sequence ID" value="MFH0254497.1"/>
    <property type="molecule type" value="Genomic_DNA"/>
</dbReference>
<dbReference type="SUPFAM" id="SSF103190">
    <property type="entry name" value="Sensory domain-like"/>
    <property type="match status" value="1"/>
</dbReference>
<dbReference type="InterPro" id="IPR029151">
    <property type="entry name" value="Sensor-like_sf"/>
</dbReference>
<dbReference type="InterPro" id="IPR004358">
    <property type="entry name" value="Sig_transdc_His_kin-like_C"/>
</dbReference>
<dbReference type="InterPro" id="IPR003661">
    <property type="entry name" value="HisK_dim/P_dom"/>
</dbReference>
<evidence type="ECO:0000256" key="5">
    <source>
        <dbReference type="ARBA" id="ARBA00022553"/>
    </source>
</evidence>
<organism evidence="15 16">
    <name type="scientific">Roseovarius aquimarinus</name>
    <dbReference type="NCBI Taxonomy" id="1229156"/>
    <lineage>
        <taxon>Bacteria</taxon>
        <taxon>Pseudomonadati</taxon>
        <taxon>Pseudomonadota</taxon>
        <taxon>Alphaproteobacteria</taxon>
        <taxon>Rhodobacterales</taxon>
        <taxon>Roseobacteraceae</taxon>
        <taxon>Roseovarius</taxon>
    </lineage>
</organism>
<dbReference type="Pfam" id="PF02518">
    <property type="entry name" value="HATPase_c"/>
    <property type="match status" value="1"/>
</dbReference>
<evidence type="ECO:0000313" key="15">
    <source>
        <dbReference type="EMBL" id="MFH0254497.1"/>
    </source>
</evidence>
<keyword evidence="13" id="KW-0472">Membrane</keyword>
<dbReference type="PIRSF" id="PIRSF036431">
    <property type="entry name" value="STHK_DctB"/>
    <property type="match status" value="1"/>
</dbReference>
<evidence type="ECO:0000256" key="3">
    <source>
        <dbReference type="ARBA" id="ARBA00012438"/>
    </source>
</evidence>
<keyword evidence="10 15" id="KW-0067">ATP-binding</keyword>
<dbReference type="InterPro" id="IPR005467">
    <property type="entry name" value="His_kinase_dom"/>
</dbReference>
<evidence type="ECO:0000256" key="11">
    <source>
        <dbReference type="ARBA" id="ARBA00022989"/>
    </source>
</evidence>
<dbReference type="InterPro" id="IPR003594">
    <property type="entry name" value="HATPase_dom"/>
</dbReference>